<feature type="region of interest" description="Disordered" evidence="7">
    <location>
        <begin position="262"/>
        <end position="284"/>
    </location>
</feature>
<reference evidence="9 10" key="1">
    <citation type="journal article" date="2024" name="J Genomics">
        <title>Draft genome sequencing and assembly of Favolaschia claudopus CIRM-BRFM 2984 isolated from oak limbs.</title>
        <authorList>
            <person name="Navarro D."/>
            <person name="Drula E."/>
            <person name="Chaduli D."/>
            <person name="Cazenave R."/>
            <person name="Ahrendt S."/>
            <person name="Wang J."/>
            <person name="Lipzen A."/>
            <person name="Daum C."/>
            <person name="Barry K."/>
            <person name="Grigoriev I.V."/>
            <person name="Favel A."/>
            <person name="Rosso M.N."/>
            <person name="Martin F."/>
        </authorList>
    </citation>
    <scope>NUCLEOTIDE SEQUENCE [LARGE SCALE GENOMIC DNA]</scope>
    <source>
        <strain evidence="9 10">CIRM-BRFM 2984</strain>
    </source>
</reference>
<dbReference type="GO" id="GO:0016616">
    <property type="term" value="F:oxidoreductase activity, acting on the CH-OH group of donors, NAD or NADP as acceptor"/>
    <property type="evidence" value="ECO:0007669"/>
    <property type="project" value="UniProtKB-ARBA"/>
</dbReference>
<gene>
    <name evidence="9" type="ORF">R3P38DRAFT_2843200</name>
</gene>
<feature type="binding site" evidence="5">
    <location>
        <position position="107"/>
    </location>
    <ligand>
        <name>substrate</name>
    </ligand>
</feature>
<proteinExistence type="inferred from homology"/>
<evidence type="ECO:0000256" key="5">
    <source>
        <dbReference type="PIRSR" id="PIRSR000097-2"/>
    </source>
</evidence>
<evidence type="ECO:0000256" key="3">
    <source>
        <dbReference type="ARBA" id="ARBA00023002"/>
    </source>
</evidence>
<dbReference type="InterPro" id="IPR018170">
    <property type="entry name" value="Aldo/ket_reductase_CS"/>
</dbReference>
<evidence type="ECO:0000256" key="4">
    <source>
        <dbReference type="PIRSR" id="PIRSR000097-1"/>
    </source>
</evidence>
<evidence type="ECO:0000313" key="10">
    <source>
        <dbReference type="Proteomes" id="UP001362999"/>
    </source>
</evidence>
<evidence type="ECO:0000259" key="8">
    <source>
        <dbReference type="Pfam" id="PF00248"/>
    </source>
</evidence>
<name>A0AAW0E3V2_9AGAR</name>
<dbReference type="InterPro" id="IPR044494">
    <property type="entry name" value="AKR3C2/3"/>
</dbReference>
<evidence type="ECO:0000256" key="2">
    <source>
        <dbReference type="ARBA" id="ARBA00022857"/>
    </source>
</evidence>
<evidence type="ECO:0000313" key="9">
    <source>
        <dbReference type="EMBL" id="KAK7057826.1"/>
    </source>
</evidence>
<evidence type="ECO:0000256" key="7">
    <source>
        <dbReference type="SAM" id="MobiDB-lite"/>
    </source>
</evidence>
<dbReference type="FunFam" id="3.20.20.100:FF:000002">
    <property type="entry name" value="2,5-diketo-D-gluconic acid reductase A"/>
    <property type="match status" value="1"/>
</dbReference>
<dbReference type="PIRSF" id="PIRSF000097">
    <property type="entry name" value="AKR"/>
    <property type="match status" value="1"/>
</dbReference>
<dbReference type="InterPro" id="IPR023210">
    <property type="entry name" value="NADP_OxRdtase_dom"/>
</dbReference>
<evidence type="ECO:0000256" key="6">
    <source>
        <dbReference type="PIRSR" id="PIRSR000097-3"/>
    </source>
</evidence>
<accession>A0AAW0E3V2</accession>
<dbReference type="InterPro" id="IPR020471">
    <property type="entry name" value="AKR"/>
</dbReference>
<feature type="site" description="Lowers pKa of active site Tyr" evidence="6">
    <location>
        <position position="76"/>
    </location>
</feature>
<protein>
    <submittedName>
        <fullName evidence="9">Aldo-keto reductase</fullName>
    </submittedName>
</protein>
<dbReference type="PANTHER" id="PTHR43827">
    <property type="entry name" value="2,5-DIKETO-D-GLUCONIC ACID REDUCTASE"/>
    <property type="match status" value="1"/>
</dbReference>
<keyword evidence="10" id="KW-1185">Reference proteome</keyword>
<dbReference type="SUPFAM" id="SSF51430">
    <property type="entry name" value="NAD(P)-linked oxidoreductase"/>
    <property type="match status" value="1"/>
</dbReference>
<dbReference type="Pfam" id="PF00248">
    <property type="entry name" value="Aldo_ket_red"/>
    <property type="match status" value="1"/>
</dbReference>
<feature type="active site" description="Proton donor" evidence="4">
    <location>
        <position position="51"/>
    </location>
</feature>
<dbReference type="PRINTS" id="PR00069">
    <property type="entry name" value="ALDKETRDTASE"/>
</dbReference>
<comment type="similarity">
    <text evidence="1">Belongs to the aldo/keto reductase family.</text>
</comment>
<dbReference type="GO" id="GO:0016652">
    <property type="term" value="F:oxidoreductase activity, acting on NAD(P)H as acceptor"/>
    <property type="evidence" value="ECO:0007669"/>
    <property type="project" value="InterPro"/>
</dbReference>
<dbReference type="Gene3D" id="3.20.20.100">
    <property type="entry name" value="NADP-dependent oxidoreductase domain"/>
    <property type="match status" value="1"/>
</dbReference>
<dbReference type="AlphaFoldDB" id="A0AAW0E3V2"/>
<dbReference type="PROSITE" id="PS00062">
    <property type="entry name" value="ALDOKETO_REDUCTASE_2"/>
    <property type="match status" value="1"/>
</dbReference>
<comment type="caution">
    <text evidence="9">The sequence shown here is derived from an EMBL/GenBank/DDBJ whole genome shotgun (WGS) entry which is preliminary data.</text>
</comment>
<sequence length="284" mass="31561">MPWENHKLTDGQGIPGIAVGTWRLGKGERPINQVAQALAAGFTHIDTAQLYRNETEVGIAIRDSGLSRQDIFITTKYSRTDGLDIQTSIRNSLEYLDVSYVDLYLIHFPRAALPDIPTIWKEMEEIQSCGMARTIGVSNFDVEQLQILLASARIKPAVNQILLHPYVYEQQRPILEFAANHQIVIEAYSVLLPVTSLSGGPLDQPLLEIATKYAVNSDQILIAWAKSKGAVVVTTSSKRWRLEGYLRAGDLVLSEEDIARLDAAGAQGPPPTQARQPRHLRLDR</sequence>
<dbReference type="EMBL" id="JAWWNJ010000004">
    <property type="protein sequence ID" value="KAK7057826.1"/>
    <property type="molecule type" value="Genomic_DNA"/>
</dbReference>
<evidence type="ECO:0000256" key="1">
    <source>
        <dbReference type="ARBA" id="ARBA00007905"/>
    </source>
</evidence>
<dbReference type="CDD" id="cd19120">
    <property type="entry name" value="AKR_AKR3C2-3"/>
    <property type="match status" value="1"/>
</dbReference>
<dbReference type="InterPro" id="IPR036812">
    <property type="entry name" value="NAD(P)_OxRdtase_dom_sf"/>
</dbReference>
<feature type="domain" description="NADP-dependent oxidoreductase" evidence="8">
    <location>
        <begin position="17"/>
        <end position="264"/>
    </location>
</feature>
<dbReference type="Proteomes" id="UP001362999">
    <property type="component" value="Unassembled WGS sequence"/>
</dbReference>
<dbReference type="PANTHER" id="PTHR43827:SF3">
    <property type="entry name" value="NADP-DEPENDENT OXIDOREDUCTASE DOMAIN-CONTAINING PROTEIN"/>
    <property type="match status" value="1"/>
</dbReference>
<keyword evidence="3" id="KW-0560">Oxidoreductase</keyword>
<keyword evidence="2" id="KW-0521">NADP</keyword>
<organism evidence="9 10">
    <name type="scientific">Favolaschia claudopus</name>
    <dbReference type="NCBI Taxonomy" id="2862362"/>
    <lineage>
        <taxon>Eukaryota</taxon>
        <taxon>Fungi</taxon>
        <taxon>Dikarya</taxon>
        <taxon>Basidiomycota</taxon>
        <taxon>Agaricomycotina</taxon>
        <taxon>Agaricomycetes</taxon>
        <taxon>Agaricomycetidae</taxon>
        <taxon>Agaricales</taxon>
        <taxon>Marasmiineae</taxon>
        <taxon>Mycenaceae</taxon>
        <taxon>Favolaschia</taxon>
    </lineage>
</organism>